<dbReference type="EMBL" id="JARKHS020025105">
    <property type="protein sequence ID" value="KAK8767704.1"/>
    <property type="molecule type" value="Genomic_DNA"/>
</dbReference>
<evidence type="ECO:0000313" key="2">
    <source>
        <dbReference type="EMBL" id="KAK8767704.1"/>
    </source>
</evidence>
<reference evidence="2 3" key="1">
    <citation type="journal article" date="2023" name="Arcadia Sci">
        <title>De novo assembly of a long-read Amblyomma americanum tick genome.</title>
        <authorList>
            <person name="Chou S."/>
            <person name="Poskanzer K.E."/>
            <person name="Rollins M."/>
            <person name="Thuy-Boun P.S."/>
        </authorList>
    </citation>
    <scope>NUCLEOTIDE SEQUENCE [LARGE SCALE GENOMIC DNA]</scope>
    <source>
        <strain evidence="2">F_SG_1</strain>
        <tissue evidence="2">Salivary glands</tissue>
    </source>
</reference>
<dbReference type="Proteomes" id="UP001321473">
    <property type="component" value="Unassembled WGS sequence"/>
</dbReference>
<dbReference type="AlphaFoldDB" id="A0AAQ4DZ14"/>
<feature type="region of interest" description="Disordered" evidence="1">
    <location>
        <begin position="1"/>
        <end position="30"/>
    </location>
</feature>
<evidence type="ECO:0000256" key="1">
    <source>
        <dbReference type="SAM" id="MobiDB-lite"/>
    </source>
</evidence>
<protein>
    <submittedName>
        <fullName evidence="2">Uncharacterized protein</fullName>
    </submittedName>
</protein>
<accession>A0AAQ4DZ14</accession>
<gene>
    <name evidence="2" type="ORF">V5799_005513</name>
</gene>
<evidence type="ECO:0000313" key="3">
    <source>
        <dbReference type="Proteomes" id="UP001321473"/>
    </source>
</evidence>
<keyword evidence="3" id="KW-1185">Reference proteome</keyword>
<name>A0AAQ4DZ14_AMBAM</name>
<feature type="compositionally biased region" description="Acidic residues" evidence="1">
    <location>
        <begin position="74"/>
        <end position="86"/>
    </location>
</feature>
<feature type="region of interest" description="Disordered" evidence="1">
    <location>
        <begin position="44"/>
        <end position="90"/>
    </location>
</feature>
<sequence length="177" mass="19654">MTRRLFPKQAAASRELGRPGVQTKRSRKPVRLKCSLHVIQAYVNKQQELKLEPQEVGEEDSDRSAERDSKNSGEDEEEDEKDDSIEDDMKTPEKYLLQNSILNQDGAGDHLTSRKSTGSLWMRYQGNTRPDTSLESQYAIGYLVAASRNIAADIGALDGSLIACNPFTDPAIALQGL</sequence>
<comment type="caution">
    <text evidence="2">The sequence shown here is derived from an EMBL/GenBank/DDBJ whole genome shotgun (WGS) entry which is preliminary data.</text>
</comment>
<feature type="compositionally biased region" description="Basic and acidic residues" evidence="1">
    <location>
        <begin position="62"/>
        <end position="73"/>
    </location>
</feature>
<proteinExistence type="predicted"/>
<organism evidence="2 3">
    <name type="scientific">Amblyomma americanum</name>
    <name type="common">Lone star tick</name>
    <dbReference type="NCBI Taxonomy" id="6943"/>
    <lineage>
        <taxon>Eukaryota</taxon>
        <taxon>Metazoa</taxon>
        <taxon>Ecdysozoa</taxon>
        <taxon>Arthropoda</taxon>
        <taxon>Chelicerata</taxon>
        <taxon>Arachnida</taxon>
        <taxon>Acari</taxon>
        <taxon>Parasitiformes</taxon>
        <taxon>Ixodida</taxon>
        <taxon>Ixodoidea</taxon>
        <taxon>Ixodidae</taxon>
        <taxon>Amblyomminae</taxon>
        <taxon>Amblyomma</taxon>
    </lineage>
</organism>